<evidence type="ECO:0000313" key="4">
    <source>
        <dbReference type="Proteomes" id="UP001597251"/>
    </source>
</evidence>
<dbReference type="RefSeq" id="WP_125677665.1">
    <property type="nucleotide sequence ID" value="NZ_JBHTOI010000037.1"/>
</dbReference>
<dbReference type="InterPro" id="IPR029063">
    <property type="entry name" value="SAM-dependent_MTases_sf"/>
</dbReference>
<dbReference type="NCBIfam" id="TIGR00095">
    <property type="entry name" value="16S rRNA (guanine(966)-N(2))-methyltransferase RsmD"/>
    <property type="match status" value="1"/>
</dbReference>
<comment type="caution">
    <text evidence="3">The sequence shown here is derived from an EMBL/GenBank/DDBJ whole genome shotgun (WGS) entry which is preliminary data.</text>
</comment>
<evidence type="ECO:0000313" key="3">
    <source>
        <dbReference type="EMBL" id="MFD1418226.1"/>
    </source>
</evidence>
<name>A0ABW4BSQ7_9LACO</name>
<protein>
    <submittedName>
        <fullName evidence="3">16S rRNA (Guanine(966)-N(2))-methyltransferase RsmD</fullName>
        <ecNumber evidence="3">2.1.1.171</ecNumber>
    </submittedName>
</protein>
<dbReference type="GO" id="GO:0052913">
    <property type="term" value="F:16S rRNA (guanine(966)-N(2))-methyltransferase activity"/>
    <property type="evidence" value="ECO:0007669"/>
    <property type="project" value="UniProtKB-EC"/>
</dbReference>
<dbReference type="CDD" id="cd02440">
    <property type="entry name" value="AdoMet_MTases"/>
    <property type="match status" value="1"/>
</dbReference>
<dbReference type="Gene3D" id="3.40.50.150">
    <property type="entry name" value="Vaccinia Virus protein VP39"/>
    <property type="match status" value="1"/>
</dbReference>
<dbReference type="PANTHER" id="PTHR43542:SF1">
    <property type="entry name" value="METHYLTRANSFERASE"/>
    <property type="match status" value="1"/>
</dbReference>
<keyword evidence="4" id="KW-1185">Reference proteome</keyword>
<dbReference type="PIRSF" id="PIRSF004553">
    <property type="entry name" value="CHP00095"/>
    <property type="match status" value="1"/>
</dbReference>
<dbReference type="EC" id="2.1.1.171" evidence="3"/>
<dbReference type="InterPro" id="IPR002052">
    <property type="entry name" value="DNA_methylase_N6_adenine_CS"/>
</dbReference>
<dbReference type="SUPFAM" id="SSF53335">
    <property type="entry name" value="S-adenosyl-L-methionine-dependent methyltransferases"/>
    <property type="match status" value="1"/>
</dbReference>
<evidence type="ECO:0000256" key="1">
    <source>
        <dbReference type="ARBA" id="ARBA00022603"/>
    </source>
</evidence>
<organism evidence="3 4">
    <name type="scientific">Companilactobacillus keshanensis</name>
    <dbReference type="NCBI Taxonomy" id="2486003"/>
    <lineage>
        <taxon>Bacteria</taxon>
        <taxon>Bacillati</taxon>
        <taxon>Bacillota</taxon>
        <taxon>Bacilli</taxon>
        <taxon>Lactobacillales</taxon>
        <taxon>Lactobacillaceae</taxon>
        <taxon>Companilactobacillus</taxon>
    </lineage>
</organism>
<keyword evidence="2 3" id="KW-0808">Transferase</keyword>
<dbReference type="InterPro" id="IPR004398">
    <property type="entry name" value="RNA_MeTrfase_RsmD"/>
</dbReference>
<gene>
    <name evidence="3" type="primary">rsmD</name>
    <name evidence="3" type="ORF">ACFQ42_05705</name>
</gene>
<dbReference type="PROSITE" id="PS00092">
    <property type="entry name" value="N6_MTASE"/>
    <property type="match status" value="1"/>
</dbReference>
<dbReference type="Pfam" id="PF03602">
    <property type="entry name" value="Cons_hypoth95"/>
    <property type="match status" value="1"/>
</dbReference>
<evidence type="ECO:0000256" key="2">
    <source>
        <dbReference type="ARBA" id="ARBA00022679"/>
    </source>
</evidence>
<dbReference type="Proteomes" id="UP001597251">
    <property type="component" value="Unassembled WGS sequence"/>
</dbReference>
<dbReference type="EMBL" id="JBHTOI010000037">
    <property type="protein sequence ID" value="MFD1418226.1"/>
    <property type="molecule type" value="Genomic_DNA"/>
</dbReference>
<reference evidence="4" key="1">
    <citation type="journal article" date="2019" name="Int. J. Syst. Evol. Microbiol.">
        <title>The Global Catalogue of Microorganisms (GCM) 10K type strain sequencing project: providing services to taxonomists for standard genome sequencing and annotation.</title>
        <authorList>
            <consortium name="The Broad Institute Genomics Platform"/>
            <consortium name="The Broad Institute Genome Sequencing Center for Infectious Disease"/>
            <person name="Wu L."/>
            <person name="Ma J."/>
        </authorList>
    </citation>
    <scope>NUCLEOTIDE SEQUENCE [LARGE SCALE GENOMIC DNA]</scope>
    <source>
        <strain evidence="4">CCM 8936</strain>
    </source>
</reference>
<proteinExistence type="predicted"/>
<dbReference type="PANTHER" id="PTHR43542">
    <property type="entry name" value="METHYLTRANSFERASE"/>
    <property type="match status" value="1"/>
</dbReference>
<accession>A0ABW4BSQ7</accession>
<keyword evidence="1 3" id="KW-0489">Methyltransferase</keyword>
<sequence length="182" mass="20321">MKVVSGAFGGLNLKPVPGNNTRPTSAKVKEAIFSMLTPYLNNGVALDLFAGTGSLGIEAVSRGFEKAYLVDKAYKAINTIKENVEKTHQEEQFVILKKSATEALKEFSEKKIKFDLVFLDPPYRMKITEQIILDMIENDLLNDGAIIVDETDYNVELSSDKITLIKEKDYKDTKVVMYQFGG</sequence>